<dbReference type="AlphaFoldDB" id="F0EWS5"/>
<dbReference type="Proteomes" id="UP000004088">
    <property type="component" value="Unassembled WGS sequence"/>
</dbReference>
<sequence length="97" mass="11084">MIDNAYFCHLFQRALLFNIPKVVDLISFKIGENNLIKIFIFSKRKLNEEEQGYIFSAISELEGDFTEEIILDLGFVVVETIPSDLAPYGSVVFAFVE</sequence>
<keyword evidence="2" id="KW-1185">Reference proteome</keyword>
<protein>
    <submittedName>
        <fullName evidence="1">Uncharacterized protein</fullName>
    </submittedName>
</protein>
<accession>F0EWS5</accession>
<reference evidence="1 2" key="1">
    <citation type="submission" date="2011-01" db="EMBL/GenBank/DDBJ databases">
        <authorList>
            <person name="Muzny D."/>
            <person name="Qin X."/>
            <person name="Deng J."/>
            <person name="Jiang H."/>
            <person name="Liu Y."/>
            <person name="Qu J."/>
            <person name="Song X.-Z."/>
            <person name="Zhang L."/>
            <person name="Thornton R."/>
            <person name="Coyle M."/>
            <person name="Francisco L."/>
            <person name="Jackson L."/>
            <person name="Javaid M."/>
            <person name="Korchina V."/>
            <person name="Kovar C."/>
            <person name="Mata R."/>
            <person name="Mathew T."/>
            <person name="Ngo R."/>
            <person name="Nguyen L."/>
            <person name="Nguyen N."/>
            <person name="Okwuonu G."/>
            <person name="Ongeri F."/>
            <person name="Pham C."/>
            <person name="Simmons D."/>
            <person name="Wilczek-Boney K."/>
            <person name="Hale W."/>
            <person name="Jakkamsetti A."/>
            <person name="Pham P."/>
            <person name="Ruth R."/>
            <person name="San Lucas F."/>
            <person name="Warren J."/>
            <person name="Zhang J."/>
            <person name="Zhao Z."/>
            <person name="Zhou C."/>
            <person name="Zhu D."/>
            <person name="Lee S."/>
            <person name="Bess C."/>
            <person name="Blankenburg K."/>
            <person name="Forbes L."/>
            <person name="Fu Q."/>
            <person name="Gubbala S."/>
            <person name="Hirani K."/>
            <person name="Jayaseelan J.C."/>
            <person name="Lara F."/>
            <person name="Munidasa M."/>
            <person name="Palculict T."/>
            <person name="Patil S."/>
            <person name="Pu L.-L."/>
            <person name="Saada N."/>
            <person name="Tang L."/>
            <person name="Weissenberger G."/>
            <person name="Zhu Y."/>
            <person name="Hemphill L."/>
            <person name="Shang Y."/>
            <person name="Youmans B."/>
            <person name="Ayvaz T."/>
            <person name="Ross M."/>
            <person name="Santibanez J."/>
            <person name="Aqrawi P."/>
            <person name="Gross S."/>
            <person name="Joshi V."/>
            <person name="Fowler G."/>
            <person name="Nazareth L."/>
            <person name="Reid J."/>
            <person name="Worley K."/>
            <person name="Petrosino J."/>
            <person name="Highlander S."/>
            <person name="Gibbs R."/>
        </authorList>
    </citation>
    <scope>NUCLEOTIDE SEQUENCE [LARGE SCALE GENOMIC DNA]</scope>
    <source>
        <strain evidence="1 2">ATCC 33394</strain>
    </source>
</reference>
<organism evidence="1 2">
    <name type="scientific">Kingella denitrificans ATCC 33394</name>
    <dbReference type="NCBI Taxonomy" id="888741"/>
    <lineage>
        <taxon>Bacteria</taxon>
        <taxon>Pseudomonadati</taxon>
        <taxon>Pseudomonadota</taxon>
        <taxon>Betaproteobacteria</taxon>
        <taxon>Neisseriales</taxon>
        <taxon>Neisseriaceae</taxon>
        <taxon>Kingella</taxon>
    </lineage>
</organism>
<dbReference type="EMBL" id="AEWV01000006">
    <property type="protein sequence ID" value="EGC18156.1"/>
    <property type="molecule type" value="Genomic_DNA"/>
</dbReference>
<dbReference type="HOGENOM" id="CLU_2343000_0_0_4"/>
<evidence type="ECO:0000313" key="1">
    <source>
        <dbReference type="EMBL" id="EGC18156.1"/>
    </source>
</evidence>
<dbReference type="RefSeq" id="WP_003781232.1">
    <property type="nucleotide sequence ID" value="NZ_GL870929.1"/>
</dbReference>
<name>F0EWS5_9NEIS</name>
<evidence type="ECO:0000313" key="2">
    <source>
        <dbReference type="Proteomes" id="UP000004088"/>
    </source>
</evidence>
<gene>
    <name evidence="1" type="ORF">HMPREF9098_0305</name>
</gene>
<proteinExistence type="predicted"/>
<comment type="caution">
    <text evidence="1">The sequence shown here is derived from an EMBL/GenBank/DDBJ whole genome shotgun (WGS) entry which is preliminary data.</text>
</comment>